<dbReference type="EMBL" id="CAFBPA010000076">
    <property type="protein sequence ID" value="CAB5003431.1"/>
    <property type="molecule type" value="Genomic_DNA"/>
</dbReference>
<name>A0A6J6TWU3_9ZZZZ</name>
<dbReference type="InterPro" id="IPR052567">
    <property type="entry name" value="OP_Dioxygenase"/>
</dbReference>
<dbReference type="AlphaFoldDB" id="A0A6J6TWU3"/>
<proteinExistence type="predicted"/>
<organism evidence="2">
    <name type="scientific">freshwater metagenome</name>
    <dbReference type="NCBI Taxonomy" id="449393"/>
    <lineage>
        <taxon>unclassified sequences</taxon>
        <taxon>metagenomes</taxon>
        <taxon>ecological metagenomes</taxon>
    </lineage>
</organism>
<dbReference type="PANTHER" id="PTHR40202">
    <property type="match status" value="1"/>
</dbReference>
<dbReference type="InterPro" id="IPR006674">
    <property type="entry name" value="HD_domain"/>
</dbReference>
<accession>A0A6J6TWU3</accession>
<dbReference type="EMBL" id="CAEZZA010000124">
    <property type="protein sequence ID" value="CAB4752062.1"/>
    <property type="molecule type" value="Genomic_DNA"/>
</dbReference>
<gene>
    <name evidence="2" type="ORF">UFOPK2809_00936</name>
    <name evidence="3" type="ORF">UFOPK4043_00647</name>
</gene>
<reference evidence="2" key="1">
    <citation type="submission" date="2020-05" db="EMBL/GenBank/DDBJ databases">
        <authorList>
            <person name="Chiriac C."/>
            <person name="Salcher M."/>
            <person name="Ghai R."/>
            <person name="Kavagutti S V."/>
        </authorList>
    </citation>
    <scope>NUCLEOTIDE SEQUENCE</scope>
</reference>
<dbReference type="SUPFAM" id="SSF109604">
    <property type="entry name" value="HD-domain/PDEase-like"/>
    <property type="match status" value="1"/>
</dbReference>
<dbReference type="Pfam" id="PF01966">
    <property type="entry name" value="HD"/>
    <property type="match status" value="1"/>
</dbReference>
<dbReference type="PANTHER" id="PTHR40202:SF1">
    <property type="entry name" value="HD DOMAIN-CONTAINING PROTEIN"/>
    <property type="match status" value="1"/>
</dbReference>
<feature type="domain" description="HD" evidence="1">
    <location>
        <begin position="58"/>
        <end position="119"/>
    </location>
</feature>
<evidence type="ECO:0000313" key="2">
    <source>
        <dbReference type="EMBL" id="CAB4752062.1"/>
    </source>
</evidence>
<evidence type="ECO:0000313" key="3">
    <source>
        <dbReference type="EMBL" id="CAB5003431.1"/>
    </source>
</evidence>
<evidence type="ECO:0000259" key="1">
    <source>
        <dbReference type="Pfam" id="PF01966"/>
    </source>
</evidence>
<dbReference type="Gene3D" id="1.10.3210.10">
    <property type="entry name" value="Hypothetical protein af1432"/>
    <property type="match status" value="1"/>
</dbReference>
<protein>
    <submittedName>
        <fullName evidence="2">Unannotated protein</fullName>
    </submittedName>
</protein>
<sequence length="193" mass="21647">MAAAKANFTRMQDGTAEEYAAIEEADAKYFADLPGRVAAAVAGLAKEGLGGYAVDRTQHSLQSATRAHRAGEDVEYVVAALVHDVGDPLAPFSHGRLAASILKPFVSPRITWIIEQHPVFQMYFYAPHMGGTRDARERFRGHEWFEDAAYFCEHYDENCFDPNFETLELEFFRPMLDEVFGRTPNFPETAAHI</sequence>